<comment type="caution">
    <text evidence="22">The sequence shown here is derived from an EMBL/GenBank/DDBJ whole genome shotgun (WGS) entry which is preliminary data.</text>
</comment>
<evidence type="ECO:0000256" key="17">
    <source>
        <dbReference type="ARBA" id="ARBA00032910"/>
    </source>
</evidence>
<evidence type="ECO:0000256" key="14">
    <source>
        <dbReference type="ARBA" id="ARBA00031354"/>
    </source>
</evidence>
<feature type="chain" id="PRO_5046854138" description="Vacuolar protein sorting/targeting protein 10" evidence="20">
    <location>
        <begin position="29"/>
        <end position="1533"/>
    </location>
</feature>
<dbReference type="Pfam" id="PF15901">
    <property type="entry name" value="Sortilin_C"/>
    <property type="match status" value="2"/>
</dbReference>
<dbReference type="Gene3D" id="2.130.10.10">
    <property type="entry name" value="YVTN repeat-like/Quinoprotein amine dehydrogenase"/>
    <property type="match status" value="2"/>
</dbReference>
<dbReference type="RefSeq" id="XP_070868510.1">
    <property type="nucleotide sequence ID" value="XM_071008188.1"/>
</dbReference>
<feature type="signal peptide" evidence="20">
    <location>
        <begin position="1"/>
        <end position="28"/>
    </location>
</feature>
<dbReference type="EMBL" id="JAZGUE010000002">
    <property type="protein sequence ID" value="KAL2269786.1"/>
    <property type="molecule type" value="Genomic_DNA"/>
</dbReference>
<keyword evidence="23" id="KW-1185">Reference proteome</keyword>
<feature type="domain" description="VPS10" evidence="21">
    <location>
        <begin position="746"/>
        <end position="1385"/>
    </location>
</feature>
<name>A0ABR4DHM7_9PEZI</name>
<evidence type="ECO:0000256" key="4">
    <source>
        <dbReference type="ARBA" id="ARBA00022448"/>
    </source>
</evidence>
<feature type="compositionally biased region" description="Gly residues" evidence="18">
    <location>
        <begin position="694"/>
        <end position="705"/>
    </location>
</feature>
<dbReference type="InterPro" id="IPR006581">
    <property type="entry name" value="VPS10"/>
</dbReference>
<proteinExistence type="predicted"/>
<keyword evidence="11" id="KW-0325">Glycoprotein</keyword>
<dbReference type="Pfam" id="PF15902">
    <property type="entry name" value="Sortilin-Vps10"/>
    <property type="match status" value="2"/>
</dbReference>
<evidence type="ECO:0000256" key="20">
    <source>
        <dbReference type="SAM" id="SignalP"/>
    </source>
</evidence>
<protein>
    <recommendedName>
        <fullName evidence="3">Vacuolar protein sorting/targeting protein 10</fullName>
    </recommendedName>
    <alternativeName>
        <fullName evidence="14">Carboxypeptidase Y receptor</fullName>
    </alternativeName>
    <alternativeName>
        <fullName evidence="13 15">Sortilin VPS10</fullName>
    </alternativeName>
    <alternativeName>
        <fullName evidence="16 17">Vacuolar carboxypeptidase Sorting receptor VPS10</fullName>
    </alternativeName>
</protein>
<dbReference type="CDD" id="cd15482">
    <property type="entry name" value="Sialidase_non-viral"/>
    <property type="match status" value="2"/>
</dbReference>
<evidence type="ECO:0000256" key="6">
    <source>
        <dbReference type="ARBA" id="ARBA00022737"/>
    </source>
</evidence>
<gene>
    <name evidence="22" type="ORF">VTJ83DRAFT_1970</name>
</gene>
<feature type="transmembrane region" description="Helical" evidence="19">
    <location>
        <begin position="1396"/>
        <end position="1417"/>
    </location>
</feature>
<keyword evidence="8" id="KW-0333">Golgi apparatus</keyword>
<evidence type="ECO:0000256" key="3">
    <source>
        <dbReference type="ARBA" id="ARBA00015369"/>
    </source>
</evidence>
<feature type="region of interest" description="Disordered" evidence="18">
    <location>
        <begin position="689"/>
        <end position="713"/>
    </location>
</feature>
<comment type="subcellular location">
    <subcellularLocation>
        <location evidence="1">Golgi apparatus</location>
        <location evidence="1">trans-Golgi network membrane</location>
        <topology evidence="1">Multi-pass membrane protein</topology>
    </subcellularLocation>
    <subcellularLocation>
        <location evidence="2">Prevacuolar compartment membrane</location>
        <topology evidence="2">Multi-pass membrane protein</topology>
    </subcellularLocation>
</comment>
<organism evidence="22 23">
    <name type="scientific">Remersonia thermophila</name>
    <dbReference type="NCBI Taxonomy" id="72144"/>
    <lineage>
        <taxon>Eukaryota</taxon>
        <taxon>Fungi</taxon>
        <taxon>Dikarya</taxon>
        <taxon>Ascomycota</taxon>
        <taxon>Pezizomycotina</taxon>
        <taxon>Sordariomycetes</taxon>
        <taxon>Sordariomycetidae</taxon>
        <taxon>Sordariales</taxon>
        <taxon>Sordariales incertae sedis</taxon>
        <taxon>Remersonia</taxon>
    </lineage>
</organism>
<keyword evidence="4" id="KW-0813">Transport</keyword>
<evidence type="ECO:0000256" key="11">
    <source>
        <dbReference type="ARBA" id="ARBA00023180"/>
    </source>
</evidence>
<dbReference type="InterPro" id="IPR050310">
    <property type="entry name" value="VPS10-sortilin"/>
</dbReference>
<keyword evidence="20" id="KW-0732">Signal</keyword>
<keyword evidence="6" id="KW-0677">Repeat</keyword>
<evidence type="ECO:0000256" key="1">
    <source>
        <dbReference type="ARBA" id="ARBA00004166"/>
    </source>
</evidence>
<evidence type="ECO:0000256" key="7">
    <source>
        <dbReference type="ARBA" id="ARBA00022927"/>
    </source>
</evidence>
<dbReference type="SMART" id="SM00602">
    <property type="entry name" value="VPS10"/>
    <property type="match status" value="2"/>
</dbReference>
<dbReference type="SUPFAM" id="SSF110296">
    <property type="entry name" value="Oligoxyloglucan reducing end-specific cellobiohydrolase"/>
    <property type="match status" value="2"/>
</dbReference>
<accession>A0ABR4DHM7</accession>
<keyword evidence="19" id="KW-1133">Transmembrane helix</keyword>
<evidence type="ECO:0000256" key="18">
    <source>
        <dbReference type="SAM" id="MobiDB-lite"/>
    </source>
</evidence>
<evidence type="ECO:0000256" key="9">
    <source>
        <dbReference type="ARBA" id="ARBA00023136"/>
    </source>
</evidence>
<dbReference type="InterPro" id="IPR031778">
    <property type="entry name" value="Sortilin_N"/>
</dbReference>
<evidence type="ECO:0000259" key="21">
    <source>
        <dbReference type="SMART" id="SM00602"/>
    </source>
</evidence>
<evidence type="ECO:0000256" key="16">
    <source>
        <dbReference type="ARBA" id="ARBA00032705"/>
    </source>
</evidence>
<dbReference type="PANTHER" id="PTHR12106:SF27">
    <property type="entry name" value="SORTILIN-RELATED RECEPTOR"/>
    <property type="match status" value="1"/>
</dbReference>
<evidence type="ECO:0000256" key="19">
    <source>
        <dbReference type="SAM" id="Phobius"/>
    </source>
</evidence>
<evidence type="ECO:0000256" key="15">
    <source>
        <dbReference type="ARBA" id="ARBA00031902"/>
    </source>
</evidence>
<sequence length="1533" mass="171766">MRVRGALRATTTVAALLSAALWATPLAAKNDGPTMHLTTFDNIPRNLNYFDDSDVVLFQDTEDNNVYRSEDHGAKWERVKDVPEGDAFLLYMHDFDPKRAYILTEGYSHYRTDDRGKTWHKFKTPAPMSMFRGDILQFHASDPDRIIFNAMACEGILCQEVALYTTDNFKNTKELRRNTDGCWWAKGSGLFTTGDEDLDKNRVLCIAHDTFSPFKQDQRLVISDNFFQRTAESKDVQEFEPNLDTNKAVKGVVNLAVVKKFILVATTSLNTDEMALFVTADTKKWHRAVFPASHEGHDHRVLQEAYTVLESTNYSIQVDVMTTRPSNPMGVMFTSNSNGTYFTENVPHTNRNQRGHVDFEKVKGIQGIFLVNTVENWKDVAAKSNAKKKVVSQITFDDGRTFEKITADGKRIHLHSVTELSNVGSVYSSPAPGLLMAIGNRGDYLKDYWEDGDLYVSDDAGKTWTKALDGPHKYEFGDQGSVLVAVRDSRKVDIGEISYSLDHGITWKKASLPDGLKIRPYILTTTQQSASLKFLLVGKTAKSPEWSVISIDFDGLHERTCKEDDMEEWFARVDKDGKPTCLMGHTQSFSRRKKKAECFINQPFKRIVPKTVNCDCTDKDYECDFNFARDDDGKCVAKGPIVPPDGACRNAKPDDTFKGTSGYRKIAGNTCKPTKEMDAKYGDVERKCSEIIGSPGGPGSPGSPGGKPSTPATDKIEQTQKTFKGGWDSWEKHYLERGESSTSEGETIIMRGRKGNELGPIYITNDHGKTWNAPDDLKDQKIVAIIPHHHFKDMVYFVTTKNKVIYSADRGKTFHSFKAPHEPSPDAFPLAFHPDKKNWLLWTGKKCEGDDDCYLVTSFSKDGGDHWQTAARYAEHCEFTGSKAYKYPGRKEEQILCLKRAKESKSSKELVLVSTNDWFDNEEVRGRNVKDFATMAEFIVVATENTENKTLQASASLDGVVFAEAKFPFGFEVPHQHAYTVLDSSTHAVNLFVATEMTEGRRHGTILKSNSNGTSYVVSARNVNCNDDFYVDFEKMLGLEGVALINTVANPNDKPSAPKRLQTKITHNDGAQWAYLPTPPNDSLGKFPCKSRGDEKCALHLHGYTERRDHGKTYSSRSAVGFMLAWGNVGDSLGPIKDADTFMTTDAGITWKRVRKGRWTWALGDQGGIIVLVQTTAAGRKKTKTIAYSLDQGQTWKEHEFSSEEVEVWDLSTMRAGGSRNFLLWGQDAKGEAFTLNLDFSGFGDRVCKHNAEDANKSDYYLWSPKHPMQPDGCLFGHVSQYLRKKPERKCFNDLKLQPLYGKQDCSCTREDYECDYNFELDPFGQCSLVPGLQPKNPTEWCKEHPDAVEYHEPTGYRRIPLTTCVGGRQFDQQSEPHPCPGREEEFERKHRVSGAALFFAITVPIAAAGAVGWYVWRNWTGKFGQIRLGEHGGAVFETERPWVRYPVIALSAVVAVGMALPVVADAVWRGVKGLAEQLGIPGLGSGRGRWTRLGGNRRFTTRDSFARGSGDYAAVDDDEGELLGEDDSEEEV</sequence>
<feature type="region of interest" description="Disordered" evidence="18">
    <location>
        <begin position="1511"/>
        <end position="1533"/>
    </location>
</feature>
<evidence type="ECO:0000313" key="23">
    <source>
        <dbReference type="Proteomes" id="UP001600064"/>
    </source>
</evidence>
<dbReference type="Proteomes" id="UP001600064">
    <property type="component" value="Unassembled WGS sequence"/>
</dbReference>
<feature type="transmembrane region" description="Helical" evidence="19">
    <location>
        <begin position="1448"/>
        <end position="1469"/>
    </location>
</feature>
<dbReference type="InterPro" id="IPR031777">
    <property type="entry name" value="Sortilin_C"/>
</dbReference>
<evidence type="ECO:0000256" key="8">
    <source>
        <dbReference type="ARBA" id="ARBA00023034"/>
    </source>
</evidence>
<evidence type="ECO:0000256" key="13">
    <source>
        <dbReference type="ARBA" id="ARBA00031250"/>
    </source>
</evidence>
<dbReference type="Gene3D" id="2.120.10.10">
    <property type="match status" value="1"/>
</dbReference>
<dbReference type="PANTHER" id="PTHR12106">
    <property type="entry name" value="SORTILIN RELATED"/>
    <property type="match status" value="1"/>
</dbReference>
<dbReference type="InterPro" id="IPR015943">
    <property type="entry name" value="WD40/YVTN_repeat-like_dom_sf"/>
</dbReference>
<keyword evidence="9 19" id="KW-0472">Membrane</keyword>
<reference evidence="22 23" key="1">
    <citation type="journal article" date="2024" name="Commun. Biol.">
        <title>Comparative genomic analysis of thermophilic fungi reveals convergent evolutionary adaptations and gene losses.</title>
        <authorList>
            <person name="Steindorff A.S."/>
            <person name="Aguilar-Pontes M.V."/>
            <person name="Robinson A.J."/>
            <person name="Andreopoulos B."/>
            <person name="LaButti K."/>
            <person name="Kuo A."/>
            <person name="Mondo S."/>
            <person name="Riley R."/>
            <person name="Otillar R."/>
            <person name="Haridas S."/>
            <person name="Lipzen A."/>
            <person name="Grimwood J."/>
            <person name="Schmutz J."/>
            <person name="Clum A."/>
            <person name="Reid I.D."/>
            <person name="Moisan M.C."/>
            <person name="Butler G."/>
            <person name="Nguyen T.T.M."/>
            <person name="Dewar K."/>
            <person name="Conant G."/>
            <person name="Drula E."/>
            <person name="Henrissat B."/>
            <person name="Hansel C."/>
            <person name="Singer S."/>
            <person name="Hutchinson M.I."/>
            <person name="de Vries R.P."/>
            <person name="Natvig D.O."/>
            <person name="Powell A.J."/>
            <person name="Tsang A."/>
            <person name="Grigoriev I.V."/>
        </authorList>
    </citation>
    <scope>NUCLEOTIDE SEQUENCE [LARGE SCALE GENOMIC DNA]</scope>
    <source>
        <strain evidence="22 23">ATCC 22073</strain>
    </source>
</reference>
<evidence type="ECO:0000256" key="5">
    <source>
        <dbReference type="ARBA" id="ARBA00022692"/>
    </source>
</evidence>
<keyword evidence="5 19" id="KW-0812">Transmembrane</keyword>
<keyword evidence="10" id="KW-0675">Receptor</keyword>
<evidence type="ECO:0000256" key="2">
    <source>
        <dbReference type="ARBA" id="ARBA00004488"/>
    </source>
</evidence>
<comment type="function">
    <text evidence="12">Functions as a sorting receptor in the Golgi compartment required for the intracellular sorting and delivery of soluble vacuolar proteins, like carboxypeptidase Y (CPY) and proteinase A. Executes multiple rounds of sorting by cycling between the late Golgi and a prevacuolar endosome-like compartment.</text>
</comment>
<dbReference type="Gene3D" id="3.30.60.270">
    <property type="match status" value="2"/>
</dbReference>
<evidence type="ECO:0000313" key="22">
    <source>
        <dbReference type="EMBL" id="KAL2269786.1"/>
    </source>
</evidence>
<dbReference type="Gene3D" id="2.10.70.80">
    <property type="match status" value="2"/>
</dbReference>
<dbReference type="GeneID" id="98122832"/>
<feature type="compositionally biased region" description="Acidic residues" evidence="18">
    <location>
        <begin position="1515"/>
        <end position="1533"/>
    </location>
</feature>
<feature type="domain" description="VPS10" evidence="21">
    <location>
        <begin position="52"/>
        <end position="690"/>
    </location>
</feature>
<evidence type="ECO:0000256" key="12">
    <source>
        <dbReference type="ARBA" id="ARBA00025569"/>
    </source>
</evidence>
<evidence type="ECO:0000256" key="10">
    <source>
        <dbReference type="ARBA" id="ARBA00023170"/>
    </source>
</evidence>
<keyword evidence="7" id="KW-0653">Protein transport</keyword>